<feature type="transmembrane region" description="Helical" evidence="2">
    <location>
        <begin position="307"/>
        <end position="330"/>
    </location>
</feature>
<evidence type="ECO:0000256" key="2">
    <source>
        <dbReference type="SAM" id="Phobius"/>
    </source>
</evidence>
<feature type="region of interest" description="Disordered" evidence="1">
    <location>
        <begin position="186"/>
        <end position="228"/>
    </location>
</feature>
<sequence length="394" mass="40595">MITPVIAELTLGNPPLSRIWLMLLWIPIYGAGTVLIRELVRRRRGGWPSILLLGLAYGIVEEGLVLQALSSPTMYGVAGWAPRFLGLNTAYAELNLPYHAVFSVALPILLADLAFPSLRDRPYLKRTGVVVAGVVFVLGGLLLRITVATSIDPGYQAPVAVMAGCVAAVALLAVVALRVLPPTASDAPTAPATPGAREASPAPDAPPVPATSATPAAPTARGASAASESTVDGTRVGAVPGSWVVGVFGVLAGFGYLALLFPFGGAGQPAFTHGGWVAAPMLGAAVVALSAGWLVRRWTRSGGWTDRHGLCLAGGALAGHTAFGVVANAATLADKLELSTLGLVMVGLLALLVRRRPASMPMKSPEKDSSVRCRERRHGSDSPAKAKRTGAGHA</sequence>
<keyword evidence="2" id="KW-0812">Transmembrane</keyword>
<keyword evidence="2" id="KW-0472">Membrane</keyword>
<feature type="transmembrane region" description="Helical" evidence="2">
    <location>
        <begin position="127"/>
        <end position="147"/>
    </location>
</feature>
<comment type="caution">
    <text evidence="3">The sequence shown here is derived from an EMBL/GenBank/DDBJ whole genome shotgun (WGS) entry which is preliminary data.</text>
</comment>
<gene>
    <name evidence="3" type="ORF">DQ384_31655</name>
</gene>
<dbReference type="EMBL" id="QOIL01000022">
    <property type="protein sequence ID" value="RCG25420.1"/>
    <property type="molecule type" value="Genomic_DNA"/>
</dbReference>
<feature type="compositionally biased region" description="Low complexity" evidence="1">
    <location>
        <begin position="186"/>
        <end position="202"/>
    </location>
</feature>
<protein>
    <submittedName>
        <fullName evidence="3">Uncharacterized protein</fullName>
    </submittedName>
</protein>
<feature type="transmembrane region" description="Helical" evidence="2">
    <location>
        <begin position="243"/>
        <end position="263"/>
    </location>
</feature>
<feature type="compositionally biased region" description="Basic and acidic residues" evidence="1">
    <location>
        <begin position="364"/>
        <end position="373"/>
    </location>
</feature>
<feature type="transmembrane region" description="Helical" evidence="2">
    <location>
        <begin position="336"/>
        <end position="353"/>
    </location>
</feature>
<evidence type="ECO:0000256" key="1">
    <source>
        <dbReference type="SAM" id="MobiDB-lite"/>
    </source>
</evidence>
<evidence type="ECO:0000313" key="3">
    <source>
        <dbReference type="EMBL" id="RCG25420.1"/>
    </source>
</evidence>
<feature type="region of interest" description="Disordered" evidence="1">
    <location>
        <begin position="360"/>
        <end position="394"/>
    </location>
</feature>
<proteinExistence type="predicted"/>
<feature type="compositionally biased region" description="Low complexity" evidence="1">
    <location>
        <begin position="210"/>
        <end position="227"/>
    </location>
</feature>
<feature type="transmembrane region" description="Helical" evidence="2">
    <location>
        <begin position="275"/>
        <end position="295"/>
    </location>
</feature>
<name>A0A367F789_9ACTN</name>
<organism evidence="3 4">
    <name type="scientific">Sphaerisporangium album</name>
    <dbReference type="NCBI Taxonomy" id="509200"/>
    <lineage>
        <taxon>Bacteria</taxon>
        <taxon>Bacillati</taxon>
        <taxon>Actinomycetota</taxon>
        <taxon>Actinomycetes</taxon>
        <taxon>Streptosporangiales</taxon>
        <taxon>Streptosporangiaceae</taxon>
        <taxon>Sphaerisporangium</taxon>
    </lineage>
</organism>
<feature type="transmembrane region" description="Helical" evidence="2">
    <location>
        <begin position="19"/>
        <end position="37"/>
    </location>
</feature>
<feature type="transmembrane region" description="Helical" evidence="2">
    <location>
        <begin position="49"/>
        <end position="69"/>
    </location>
</feature>
<dbReference type="AlphaFoldDB" id="A0A367F789"/>
<feature type="compositionally biased region" description="Basic residues" evidence="1">
    <location>
        <begin position="385"/>
        <end position="394"/>
    </location>
</feature>
<keyword evidence="2" id="KW-1133">Transmembrane helix</keyword>
<keyword evidence="4" id="KW-1185">Reference proteome</keyword>
<accession>A0A367F789</accession>
<feature type="transmembrane region" description="Helical" evidence="2">
    <location>
        <begin position="96"/>
        <end position="115"/>
    </location>
</feature>
<reference evidence="3 4" key="1">
    <citation type="submission" date="2018-06" db="EMBL/GenBank/DDBJ databases">
        <title>Sphaerisporangium craniellae sp. nov., isolated from a marine sponge in the South China Sea.</title>
        <authorList>
            <person name="Li L."/>
        </authorList>
    </citation>
    <scope>NUCLEOTIDE SEQUENCE [LARGE SCALE GENOMIC DNA]</scope>
    <source>
        <strain evidence="3 4">CCTCC AA 208026</strain>
    </source>
</reference>
<feature type="transmembrane region" description="Helical" evidence="2">
    <location>
        <begin position="159"/>
        <end position="180"/>
    </location>
</feature>
<evidence type="ECO:0000313" key="4">
    <source>
        <dbReference type="Proteomes" id="UP000253094"/>
    </source>
</evidence>
<dbReference type="Proteomes" id="UP000253094">
    <property type="component" value="Unassembled WGS sequence"/>
</dbReference>